<evidence type="ECO:0000313" key="3">
    <source>
        <dbReference type="Proteomes" id="UP001381693"/>
    </source>
</evidence>
<sequence length="84" mass="9056">MDDLPPRNSPSKYTLPHEELPSSSLTTVRSLQSLDRVSRGSRGSRGSAPTEISEPTMGLEATSQLEESSALQSPDLPFQLISTV</sequence>
<accession>A0AAN8WST0</accession>
<dbReference type="Proteomes" id="UP001381693">
    <property type="component" value="Unassembled WGS sequence"/>
</dbReference>
<feature type="compositionally biased region" description="Polar residues" evidence="1">
    <location>
        <begin position="21"/>
        <end position="35"/>
    </location>
</feature>
<proteinExistence type="predicted"/>
<evidence type="ECO:0000313" key="2">
    <source>
        <dbReference type="EMBL" id="KAK7071640.1"/>
    </source>
</evidence>
<feature type="region of interest" description="Disordered" evidence="1">
    <location>
        <begin position="1"/>
        <end position="84"/>
    </location>
</feature>
<protein>
    <submittedName>
        <fullName evidence="2">Uncharacterized protein</fullName>
    </submittedName>
</protein>
<evidence type="ECO:0000256" key="1">
    <source>
        <dbReference type="SAM" id="MobiDB-lite"/>
    </source>
</evidence>
<reference evidence="2 3" key="1">
    <citation type="submission" date="2023-11" db="EMBL/GenBank/DDBJ databases">
        <title>Halocaridina rubra genome assembly.</title>
        <authorList>
            <person name="Smith C."/>
        </authorList>
    </citation>
    <scope>NUCLEOTIDE SEQUENCE [LARGE SCALE GENOMIC DNA]</scope>
    <source>
        <strain evidence="2">EP-1</strain>
        <tissue evidence="2">Whole</tissue>
    </source>
</reference>
<dbReference type="EMBL" id="JAXCGZ010014116">
    <property type="protein sequence ID" value="KAK7071640.1"/>
    <property type="molecule type" value="Genomic_DNA"/>
</dbReference>
<feature type="compositionally biased region" description="Polar residues" evidence="1">
    <location>
        <begin position="61"/>
        <end position="72"/>
    </location>
</feature>
<keyword evidence="3" id="KW-1185">Reference proteome</keyword>
<organism evidence="2 3">
    <name type="scientific">Halocaridina rubra</name>
    <name type="common">Hawaiian red shrimp</name>
    <dbReference type="NCBI Taxonomy" id="373956"/>
    <lineage>
        <taxon>Eukaryota</taxon>
        <taxon>Metazoa</taxon>
        <taxon>Ecdysozoa</taxon>
        <taxon>Arthropoda</taxon>
        <taxon>Crustacea</taxon>
        <taxon>Multicrustacea</taxon>
        <taxon>Malacostraca</taxon>
        <taxon>Eumalacostraca</taxon>
        <taxon>Eucarida</taxon>
        <taxon>Decapoda</taxon>
        <taxon>Pleocyemata</taxon>
        <taxon>Caridea</taxon>
        <taxon>Atyoidea</taxon>
        <taxon>Atyidae</taxon>
        <taxon>Halocaridina</taxon>
    </lineage>
</organism>
<comment type="caution">
    <text evidence="2">The sequence shown here is derived from an EMBL/GenBank/DDBJ whole genome shotgun (WGS) entry which is preliminary data.</text>
</comment>
<name>A0AAN8WST0_HALRR</name>
<gene>
    <name evidence="2" type="ORF">SK128_027198</name>
</gene>
<dbReference type="AlphaFoldDB" id="A0AAN8WST0"/>